<name>A0AA86T8N2_9FABA</name>
<dbReference type="EMBL" id="OY731406">
    <property type="protein sequence ID" value="CAJ1973985.1"/>
    <property type="molecule type" value="Genomic_DNA"/>
</dbReference>
<accession>A0AA86T8N2</accession>
<dbReference type="Proteomes" id="UP001189624">
    <property type="component" value="Chromosome 9"/>
</dbReference>
<gene>
    <name evidence="2" type="ORF">AYBTSS11_LOCUS26052</name>
</gene>
<organism evidence="2 3">
    <name type="scientific">Sphenostylis stenocarpa</name>
    <dbReference type="NCBI Taxonomy" id="92480"/>
    <lineage>
        <taxon>Eukaryota</taxon>
        <taxon>Viridiplantae</taxon>
        <taxon>Streptophyta</taxon>
        <taxon>Embryophyta</taxon>
        <taxon>Tracheophyta</taxon>
        <taxon>Spermatophyta</taxon>
        <taxon>Magnoliopsida</taxon>
        <taxon>eudicotyledons</taxon>
        <taxon>Gunneridae</taxon>
        <taxon>Pentapetalae</taxon>
        <taxon>rosids</taxon>
        <taxon>fabids</taxon>
        <taxon>Fabales</taxon>
        <taxon>Fabaceae</taxon>
        <taxon>Papilionoideae</taxon>
        <taxon>50 kb inversion clade</taxon>
        <taxon>NPAAA clade</taxon>
        <taxon>indigoferoid/millettioid clade</taxon>
        <taxon>Phaseoleae</taxon>
        <taxon>Sphenostylis</taxon>
    </lineage>
</organism>
<keyword evidence="3" id="KW-1185">Reference proteome</keyword>
<keyword evidence="1" id="KW-0472">Membrane</keyword>
<evidence type="ECO:0000313" key="2">
    <source>
        <dbReference type="EMBL" id="CAJ1973985.1"/>
    </source>
</evidence>
<dbReference type="AlphaFoldDB" id="A0AA86T8N2"/>
<protein>
    <submittedName>
        <fullName evidence="2">Uncharacterized protein</fullName>
    </submittedName>
</protein>
<proteinExistence type="predicted"/>
<evidence type="ECO:0000256" key="1">
    <source>
        <dbReference type="SAM" id="Phobius"/>
    </source>
</evidence>
<feature type="transmembrane region" description="Helical" evidence="1">
    <location>
        <begin position="78"/>
        <end position="101"/>
    </location>
</feature>
<evidence type="ECO:0000313" key="3">
    <source>
        <dbReference type="Proteomes" id="UP001189624"/>
    </source>
</evidence>
<dbReference type="Gramene" id="rna-AYBTSS11_LOCUS26052">
    <property type="protein sequence ID" value="CAJ1973985.1"/>
    <property type="gene ID" value="gene-AYBTSS11_LOCUS26052"/>
</dbReference>
<keyword evidence="1" id="KW-0812">Transmembrane</keyword>
<reference evidence="2" key="1">
    <citation type="submission" date="2023-10" db="EMBL/GenBank/DDBJ databases">
        <authorList>
            <person name="Domelevo Entfellner J.-B."/>
        </authorList>
    </citation>
    <scope>NUCLEOTIDE SEQUENCE</scope>
</reference>
<keyword evidence="1" id="KW-1133">Transmembrane helix</keyword>
<sequence length="111" mass="12591">MRRSEEKERRWKIEAPNNAQNVIDIHLSVSICLMCLVDPPFLPTSGAISLYLVSKLTHPFLSLSDPTPILHIYHNKPFLPSLLLLNFLSSISFILIQNPIIHSLGIGYSKR</sequence>